<dbReference type="RefSeq" id="WP_330605371.1">
    <property type="nucleotide sequence ID" value="NZ_JACRSR010000001.1"/>
</dbReference>
<comment type="catalytic activity">
    <reaction evidence="13">
        <text>phosphoenolpyruvate + UDP-N-acetyl-alpha-D-glucosamine = UDP-N-acetyl-3-O-(1-carboxyvinyl)-alpha-D-glucosamine + phosphate</text>
        <dbReference type="Rhea" id="RHEA:18681"/>
        <dbReference type="ChEBI" id="CHEBI:43474"/>
        <dbReference type="ChEBI" id="CHEBI:57705"/>
        <dbReference type="ChEBI" id="CHEBI:58702"/>
        <dbReference type="ChEBI" id="CHEBI:68483"/>
        <dbReference type="EC" id="2.5.1.7"/>
    </reaction>
</comment>
<dbReference type="Gene3D" id="3.65.10.10">
    <property type="entry name" value="Enolpyruvate transferase domain"/>
    <property type="match status" value="2"/>
</dbReference>
<keyword evidence="3" id="KW-0963">Cytoplasm</keyword>
<evidence type="ECO:0000256" key="7">
    <source>
        <dbReference type="ARBA" id="ARBA00022984"/>
    </source>
</evidence>
<organism evidence="16 17">
    <name type="scientific">Gehongia tenuis</name>
    <dbReference type="NCBI Taxonomy" id="2763655"/>
    <lineage>
        <taxon>Bacteria</taxon>
        <taxon>Bacillati</taxon>
        <taxon>Bacillota</taxon>
        <taxon>Clostridia</taxon>
        <taxon>Christensenellales</taxon>
        <taxon>Christensenellaceae</taxon>
        <taxon>Gehongia</taxon>
    </lineage>
</organism>
<comment type="pathway">
    <text evidence="2">Cell wall biogenesis; peptidoglycan biosynthesis.</text>
</comment>
<evidence type="ECO:0000259" key="15">
    <source>
        <dbReference type="Pfam" id="PF00275"/>
    </source>
</evidence>
<evidence type="ECO:0000256" key="1">
    <source>
        <dbReference type="ARBA" id="ARBA00004496"/>
    </source>
</evidence>
<evidence type="ECO:0000313" key="16">
    <source>
        <dbReference type="EMBL" id="MBC8530857.1"/>
    </source>
</evidence>
<evidence type="ECO:0000256" key="3">
    <source>
        <dbReference type="ARBA" id="ARBA00022490"/>
    </source>
</evidence>
<dbReference type="GO" id="GO:0008760">
    <property type="term" value="F:UDP-N-acetylglucosamine 1-carboxyvinyltransferase activity"/>
    <property type="evidence" value="ECO:0007669"/>
    <property type="project" value="UniProtKB-UniRule"/>
</dbReference>
<keyword evidence="17" id="KW-1185">Reference proteome</keyword>
<dbReference type="CDD" id="cd01555">
    <property type="entry name" value="UdpNAET"/>
    <property type="match status" value="1"/>
</dbReference>
<dbReference type="SUPFAM" id="SSF55205">
    <property type="entry name" value="EPT/RTPC-like"/>
    <property type="match status" value="1"/>
</dbReference>
<dbReference type="Pfam" id="PF00275">
    <property type="entry name" value="EPSP_synthase"/>
    <property type="match status" value="1"/>
</dbReference>
<keyword evidence="6" id="KW-0133">Cell shape</keyword>
<evidence type="ECO:0000256" key="10">
    <source>
        <dbReference type="ARBA" id="ARBA00038367"/>
    </source>
</evidence>
<evidence type="ECO:0000256" key="13">
    <source>
        <dbReference type="ARBA" id="ARBA00047527"/>
    </source>
</evidence>
<comment type="caution">
    <text evidence="16">The sequence shown here is derived from an EMBL/GenBank/DDBJ whole genome shotgun (WGS) entry which is preliminary data.</text>
</comment>
<dbReference type="EC" id="2.5.1.7" evidence="11 14"/>
<reference evidence="16" key="1">
    <citation type="submission" date="2020-08" db="EMBL/GenBank/DDBJ databases">
        <title>Genome public.</title>
        <authorList>
            <person name="Liu C."/>
            <person name="Sun Q."/>
        </authorList>
    </citation>
    <scope>NUCLEOTIDE SEQUENCE</scope>
    <source>
        <strain evidence="16">NSJ-53</strain>
    </source>
</reference>
<feature type="domain" description="Enolpyruvate transferase" evidence="15">
    <location>
        <begin position="4"/>
        <end position="299"/>
    </location>
</feature>
<dbReference type="GO" id="GO:0051301">
    <property type="term" value="P:cell division"/>
    <property type="evidence" value="ECO:0007669"/>
    <property type="project" value="UniProtKB-KW"/>
</dbReference>
<accession>A0A926D3J7</accession>
<evidence type="ECO:0000256" key="11">
    <source>
        <dbReference type="ARBA" id="ARBA00039108"/>
    </source>
</evidence>
<keyword evidence="9" id="KW-0961">Cell wall biogenesis/degradation</keyword>
<keyword evidence="5 16" id="KW-0808">Transferase</keyword>
<evidence type="ECO:0000313" key="17">
    <source>
        <dbReference type="Proteomes" id="UP000623172"/>
    </source>
</evidence>
<dbReference type="InterPro" id="IPR013792">
    <property type="entry name" value="RNA3'P_cycl/enolpyr_Trfase_a/b"/>
</dbReference>
<proteinExistence type="inferred from homology"/>
<dbReference type="InterPro" id="IPR001986">
    <property type="entry name" value="Enolpyruvate_Tfrase_dom"/>
</dbReference>
<dbReference type="InterPro" id="IPR005750">
    <property type="entry name" value="UDP_GlcNAc_COvinyl_MurA"/>
</dbReference>
<keyword evidence="7" id="KW-0573">Peptidoglycan synthesis</keyword>
<evidence type="ECO:0000256" key="14">
    <source>
        <dbReference type="NCBIfam" id="TIGR01072"/>
    </source>
</evidence>
<dbReference type="GO" id="GO:0008360">
    <property type="term" value="P:regulation of cell shape"/>
    <property type="evidence" value="ECO:0007669"/>
    <property type="project" value="UniProtKB-KW"/>
</dbReference>
<keyword evidence="8" id="KW-0131">Cell cycle</keyword>
<evidence type="ECO:0000256" key="5">
    <source>
        <dbReference type="ARBA" id="ARBA00022679"/>
    </source>
</evidence>
<dbReference type="GO" id="GO:0005737">
    <property type="term" value="C:cytoplasm"/>
    <property type="evidence" value="ECO:0007669"/>
    <property type="project" value="UniProtKB-SubCell"/>
</dbReference>
<dbReference type="InterPro" id="IPR050068">
    <property type="entry name" value="MurA_subfamily"/>
</dbReference>
<protein>
    <recommendedName>
        <fullName evidence="12 14">UDP-N-acetylglucosamine 1-carboxyvinyltransferase</fullName>
        <ecNumber evidence="11 14">2.5.1.7</ecNumber>
    </recommendedName>
</protein>
<dbReference type="PANTHER" id="PTHR43783">
    <property type="entry name" value="UDP-N-ACETYLGLUCOSAMINE 1-CARBOXYVINYLTRANSFERASE"/>
    <property type="match status" value="1"/>
</dbReference>
<dbReference type="EMBL" id="JACRSR010000001">
    <property type="protein sequence ID" value="MBC8530857.1"/>
    <property type="molecule type" value="Genomic_DNA"/>
</dbReference>
<evidence type="ECO:0000256" key="9">
    <source>
        <dbReference type="ARBA" id="ARBA00023316"/>
    </source>
</evidence>
<sequence>MHFVAQPGGCEIGLRPIDLHIKGLMALGAKLDEGMAELTCEHGLIGGEVHLDYPSVGATENIMMAAVLAKGTTTIHNAAREPEIVDLMNFINAMGGRVRGAGSSNIVVEGVSRLQGVEYQVIPDRIVAGTYMAAAAITGGDVLLENVVYEHVFAIAAKLRDTGCRVERAGRTLRVSGLARPRAVNRLETLPYPGFPTDMQAQLMSVLCVADGTSIVVENVFENRFKHAAELNRMGADITIKDRLALVRGVSRLSGTTVCARDLRAGAALVLAGLRAEGETTVEGVHYIDRGYERLVEDLRTLGADIRRI</sequence>
<dbReference type="PANTHER" id="PTHR43783:SF1">
    <property type="entry name" value="UDP-N-ACETYLGLUCOSAMINE 1-CARBOXYVINYLTRANSFERASE"/>
    <property type="match status" value="1"/>
</dbReference>
<evidence type="ECO:0000256" key="2">
    <source>
        <dbReference type="ARBA" id="ARBA00004752"/>
    </source>
</evidence>
<evidence type="ECO:0000256" key="4">
    <source>
        <dbReference type="ARBA" id="ARBA00022618"/>
    </source>
</evidence>
<dbReference type="Proteomes" id="UP000623172">
    <property type="component" value="Unassembled WGS sequence"/>
</dbReference>
<evidence type="ECO:0000256" key="6">
    <source>
        <dbReference type="ARBA" id="ARBA00022960"/>
    </source>
</evidence>
<name>A0A926D3J7_9FIRM</name>
<dbReference type="GO" id="GO:0071555">
    <property type="term" value="P:cell wall organization"/>
    <property type="evidence" value="ECO:0007669"/>
    <property type="project" value="UniProtKB-KW"/>
</dbReference>
<dbReference type="NCBIfam" id="NF006873">
    <property type="entry name" value="PRK09369.1"/>
    <property type="match status" value="1"/>
</dbReference>
<dbReference type="InterPro" id="IPR036968">
    <property type="entry name" value="Enolpyruvate_Tfrase_sf"/>
</dbReference>
<gene>
    <name evidence="16" type="primary">murA</name>
    <name evidence="16" type="ORF">H8696_03250</name>
</gene>
<keyword evidence="4" id="KW-0132">Cell division</keyword>
<dbReference type="AlphaFoldDB" id="A0A926D3J7"/>
<evidence type="ECO:0000256" key="8">
    <source>
        <dbReference type="ARBA" id="ARBA00023306"/>
    </source>
</evidence>
<dbReference type="NCBIfam" id="TIGR01072">
    <property type="entry name" value="murA"/>
    <property type="match status" value="1"/>
</dbReference>
<comment type="subcellular location">
    <subcellularLocation>
        <location evidence="1">Cytoplasm</location>
    </subcellularLocation>
</comment>
<comment type="similarity">
    <text evidence="10">Belongs to the EPSP synthase family. MurA subfamily.</text>
</comment>
<dbReference type="GO" id="GO:0019277">
    <property type="term" value="P:UDP-N-acetylgalactosamine biosynthetic process"/>
    <property type="evidence" value="ECO:0007669"/>
    <property type="project" value="InterPro"/>
</dbReference>
<dbReference type="GO" id="GO:0009252">
    <property type="term" value="P:peptidoglycan biosynthetic process"/>
    <property type="evidence" value="ECO:0007669"/>
    <property type="project" value="UniProtKB-UniRule"/>
</dbReference>
<evidence type="ECO:0000256" key="12">
    <source>
        <dbReference type="ARBA" id="ARBA00039754"/>
    </source>
</evidence>